<dbReference type="SUPFAM" id="SSF52540">
    <property type="entry name" value="P-loop containing nucleoside triphosphate hydrolases"/>
    <property type="match status" value="1"/>
</dbReference>
<dbReference type="InterPro" id="IPR024156">
    <property type="entry name" value="Small_GTPase_ARF"/>
</dbReference>
<evidence type="ECO:0000256" key="11">
    <source>
        <dbReference type="PIRSR" id="PIRSR606689-1"/>
    </source>
</evidence>
<keyword evidence="4" id="KW-0519">Myristate</keyword>
<feature type="binding site" evidence="11">
    <location>
        <begin position="246"/>
        <end position="249"/>
    </location>
    <ligand>
        <name>GTP</name>
        <dbReference type="ChEBI" id="CHEBI:37565"/>
    </ligand>
</feature>
<dbReference type="FunFam" id="3.40.50.300:FF:000024">
    <property type="entry name" value="ADP-ribosylation factor 1"/>
    <property type="match status" value="1"/>
</dbReference>
<proteinExistence type="inferred from homology"/>
<keyword evidence="12" id="KW-0460">Magnesium</keyword>
<evidence type="ECO:0000256" key="14">
    <source>
        <dbReference type="SAM" id="MobiDB-lite"/>
    </source>
</evidence>
<keyword evidence="8" id="KW-0333">Golgi apparatus</keyword>
<dbReference type="Proteomes" id="UP000028761">
    <property type="component" value="Chromosome 4"/>
</dbReference>
<dbReference type="InterPro" id="IPR006689">
    <property type="entry name" value="Small_GTPase_ARF/SAR"/>
</dbReference>
<dbReference type="NCBIfam" id="TIGR00231">
    <property type="entry name" value="small_GTP"/>
    <property type="match status" value="1"/>
</dbReference>
<feature type="binding site" evidence="11">
    <location>
        <position position="190"/>
    </location>
    <ligand>
        <name>GTP</name>
        <dbReference type="ChEBI" id="CHEBI:37565"/>
    </ligand>
</feature>
<dbReference type="GO" id="GO:0006890">
    <property type="term" value="P:retrograde vesicle-mediated transport, Golgi to endoplasmic reticulum"/>
    <property type="evidence" value="ECO:0007669"/>
    <property type="project" value="UniProtKB-ARBA"/>
</dbReference>
<evidence type="ECO:0000256" key="12">
    <source>
        <dbReference type="PIRSR" id="PIRSR606689-2"/>
    </source>
</evidence>
<keyword evidence="3" id="KW-0813">Transport</keyword>
<keyword evidence="7" id="KW-0653">Protein transport</keyword>
<dbReference type="PANTHER" id="PTHR11711">
    <property type="entry name" value="ADP RIBOSYLATION FACTOR-RELATED"/>
    <property type="match status" value="1"/>
</dbReference>
<dbReference type="InterPro" id="IPR005225">
    <property type="entry name" value="Small_GTP-bd"/>
</dbReference>
<evidence type="ECO:0000256" key="7">
    <source>
        <dbReference type="ARBA" id="ARBA00022927"/>
    </source>
</evidence>
<dbReference type="AlphaFoldDB" id="A0A8I5NE58"/>
<dbReference type="Gene3D" id="3.40.50.300">
    <property type="entry name" value="P-loop containing nucleotide triphosphate hydrolases"/>
    <property type="match status" value="1"/>
</dbReference>
<evidence type="ECO:0000256" key="4">
    <source>
        <dbReference type="ARBA" id="ARBA00022707"/>
    </source>
</evidence>
<reference evidence="15" key="2">
    <citation type="submission" date="2025-08" db="UniProtKB">
        <authorList>
            <consortium name="Ensembl"/>
        </authorList>
    </citation>
    <scope>IDENTIFICATION</scope>
</reference>
<dbReference type="Ensembl" id="ENSPANT00000083293.1">
    <property type="protein sequence ID" value="ENSPANP00000051313.1"/>
    <property type="gene ID" value="ENSPANG00000032970.2"/>
</dbReference>
<sequence length="300" mass="32480">MKPFLSRARAAGLAATGLTGTLETQTRSQIRAARHPGQRQLLAELPLPQEPDPGWGGAQSRGRGPGGGGPAVTSGGQRRAEAVAEPPPAAAAPHPPAAGQFQPAPRVGARAPSPGPAMGLTVSALFSRIFGKKQMRILMGPEVGLDAAGKTTILYKLKLGEIVTTIPTIGFNVETVEYKNICFTVWDVGGQDKIRPLWRHYFQNTQGLIFVVDSNDRERVQESADELQKMLQEDELRDAVLLVFANKQDMPNAMPVSELTDKLGLQHLRSRTWYVQATCATQGTGLYDGLDWLSHELSKR</sequence>
<dbReference type="PROSITE" id="PS51417">
    <property type="entry name" value="ARF"/>
    <property type="match status" value="1"/>
</dbReference>
<dbReference type="GO" id="GO:0005794">
    <property type="term" value="C:Golgi apparatus"/>
    <property type="evidence" value="ECO:0007669"/>
    <property type="project" value="UniProtKB-SubCell"/>
</dbReference>
<feature type="compositionally biased region" description="Pro residues" evidence="14">
    <location>
        <begin position="85"/>
        <end position="96"/>
    </location>
</feature>
<evidence type="ECO:0000256" key="6">
    <source>
        <dbReference type="ARBA" id="ARBA00022892"/>
    </source>
</evidence>
<feature type="binding site" evidence="12">
    <location>
        <position position="168"/>
    </location>
    <ligand>
        <name>Mg(2+)</name>
        <dbReference type="ChEBI" id="CHEBI:18420"/>
    </ligand>
</feature>
<feature type="binding site" evidence="11">
    <location>
        <begin position="144"/>
        <end position="151"/>
    </location>
    <ligand>
        <name>GTP</name>
        <dbReference type="ChEBI" id="CHEBI:37565"/>
    </ligand>
</feature>
<name>A0A8I5NE58_PAPAN</name>
<dbReference type="GO" id="GO:0015031">
    <property type="term" value="P:protein transport"/>
    <property type="evidence" value="ECO:0007669"/>
    <property type="project" value="UniProtKB-KW"/>
</dbReference>
<accession>A0A8I5NE58</accession>
<dbReference type="InterPro" id="IPR045872">
    <property type="entry name" value="Arf1-5-like"/>
</dbReference>
<evidence type="ECO:0000256" key="8">
    <source>
        <dbReference type="ARBA" id="ARBA00023034"/>
    </source>
</evidence>
<keyword evidence="12" id="KW-0479">Metal-binding</keyword>
<evidence type="ECO:0000313" key="15">
    <source>
        <dbReference type="Ensembl" id="ENSPANP00000051313.1"/>
    </source>
</evidence>
<dbReference type="GeneTree" id="ENSGT00940000156878"/>
<evidence type="ECO:0000256" key="9">
    <source>
        <dbReference type="ARBA" id="ARBA00023134"/>
    </source>
</evidence>
<feature type="region of interest" description="Disordered" evidence="14">
    <location>
        <begin position="46"/>
        <end position="114"/>
    </location>
</feature>
<dbReference type="SMART" id="SM00177">
    <property type="entry name" value="ARF"/>
    <property type="match status" value="1"/>
</dbReference>
<evidence type="ECO:0000313" key="16">
    <source>
        <dbReference type="Proteomes" id="UP000028761"/>
    </source>
</evidence>
<comment type="subcellular location">
    <subcellularLocation>
        <location evidence="1">Golgi apparatus</location>
    </subcellularLocation>
</comment>
<dbReference type="GO" id="GO:0005525">
    <property type="term" value="F:GTP binding"/>
    <property type="evidence" value="ECO:0007669"/>
    <property type="project" value="UniProtKB-KW"/>
</dbReference>
<gene>
    <name evidence="15" type="primary">ARF5</name>
</gene>
<reference evidence="15" key="3">
    <citation type="submission" date="2025-09" db="UniProtKB">
        <authorList>
            <consortium name="Ensembl"/>
        </authorList>
    </citation>
    <scope>IDENTIFICATION</scope>
</reference>
<reference evidence="15 16" key="1">
    <citation type="submission" date="2012-03" db="EMBL/GenBank/DDBJ databases">
        <title>Whole Genome Assembly of Papio anubis.</title>
        <authorList>
            <person name="Liu Y.L."/>
            <person name="Abraham K.A."/>
            <person name="Akbar H.A."/>
            <person name="Ali S.A."/>
            <person name="Anosike U.A."/>
            <person name="Aqrawi P.A."/>
            <person name="Arias F.A."/>
            <person name="Attaway T.A."/>
            <person name="Awwad R.A."/>
            <person name="Babu C.B."/>
            <person name="Bandaranaike D.B."/>
            <person name="Battles P.B."/>
            <person name="Bell A.B."/>
            <person name="Beltran B.B."/>
            <person name="Berhane-Mersha D.B."/>
            <person name="Bess C.B."/>
            <person name="Bickham C.B."/>
            <person name="Bolden T.B."/>
            <person name="Carter K.C."/>
            <person name="Chau D.C."/>
            <person name="Chavez A.C."/>
            <person name="Clerc-Blankenburg K.C."/>
            <person name="Coyle M.C."/>
            <person name="Dao M.D."/>
            <person name="Davila M.L.D."/>
            <person name="Davy-Carroll L.D."/>
            <person name="Denson S.D."/>
            <person name="Dinh H.D."/>
            <person name="Fernandez S.F."/>
            <person name="Fernando P.F."/>
            <person name="Forbes L.F."/>
            <person name="Francis C.F."/>
            <person name="Francisco L.F."/>
            <person name="Fu Q.F."/>
            <person name="Garcia-Iii R.G."/>
            <person name="Garrett T.G."/>
            <person name="Gross S.G."/>
            <person name="Gubbala S.G."/>
            <person name="Hirani K.H."/>
            <person name="Hogues M.H."/>
            <person name="Hollins B.H."/>
            <person name="Jackson L.J."/>
            <person name="Javaid M.J."/>
            <person name="Jhangiani S.J."/>
            <person name="Johnson A.J."/>
            <person name="Johnson B.J."/>
            <person name="Jones J.J."/>
            <person name="Joshi V.J."/>
            <person name="Kalu J.K."/>
            <person name="Khan N.K."/>
            <person name="Korchina V.K."/>
            <person name="Kovar C.K."/>
            <person name="Lago L.L."/>
            <person name="Lara F.L."/>
            <person name="Le T.-K.L."/>
            <person name="Lee S.L."/>
            <person name="Legall-Iii F.L."/>
            <person name="Lemon S.L."/>
            <person name="Liu J.L."/>
            <person name="Liu Y.-S.L."/>
            <person name="Liyanage D.L."/>
            <person name="Lopez J.L."/>
            <person name="Lorensuhewa L.L."/>
            <person name="Mata R.M."/>
            <person name="Mathew T.M."/>
            <person name="Mercado C.M."/>
            <person name="Mercado I.M."/>
            <person name="Morales K.M."/>
            <person name="Morgan M.M."/>
            <person name="Munidasa M.M."/>
            <person name="Ngo D.N."/>
            <person name="Nguyen L.N."/>
            <person name="Nguyen T.N."/>
            <person name="Nguyen N.N."/>
            <person name="Obregon M.O."/>
            <person name="Okwuonu G.O."/>
            <person name="Ongeri F.O."/>
            <person name="Onwere C.O."/>
            <person name="Osifeso I.O."/>
            <person name="Parra A.P."/>
            <person name="Patil S.P."/>
            <person name="Perez A.P."/>
            <person name="Perez Y.P."/>
            <person name="Pham C.P."/>
            <person name="Pu L.-L.P."/>
            <person name="Puazo M.P."/>
            <person name="Quiroz J.Q."/>
            <person name="Rouhana J.R."/>
            <person name="Ruiz M.R."/>
            <person name="Ruiz S.-J.R."/>
            <person name="Saada N.S."/>
            <person name="Santibanez J.S."/>
            <person name="Scheel M.S."/>
            <person name="Schneider B.S."/>
            <person name="Simmons D.S."/>
            <person name="Sisson I.S."/>
            <person name="Tang L.-Y.T."/>
            <person name="Thornton R.T."/>
            <person name="Tisius J.T."/>
            <person name="Toledanes G.T."/>
            <person name="Trejos Z.T."/>
            <person name="Usmani K.U."/>
            <person name="Varghese R.V."/>
            <person name="Vattathil S.V."/>
            <person name="Vee V.V."/>
            <person name="Walker D.W."/>
            <person name="Weissenberger G.W."/>
            <person name="White C.W."/>
            <person name="Williams A.W."/>
            <person name="Woodworth J.W."/>
            <person name="Wright R.W."/>
            <person name="Zhu Y.Z."/>
            <person name="Han Y.H."/>
            <person name="Newsham I.N."/>
            <person name="Nazareth L.N."/>
            <person name="Worley K.W."/>
            <person name="Muzny D.M."/>
            <person name="Rogers J.R."/>
            <person name="Gibbs R.G."/>
        </authorList>
    </citation>
    <scope>NUCLEOTIDE SEQUENCE [LARGE SCALE GENOMIC DNA]</scope>
</reference>
<dbReference type="InterPro" id="IPR027417">
    <property type="entry name" value="P-loop_NTPase"/>
</dbReference>
<keyword evidence="5 11" id="KW-0547">Nucleotide-binding</keyword>
<feature type="binding site" evidence="12">
    <location>
        <position position="151"/>
    </location>
    <ligand>
        <name>Mg(2+)</name>
        <dbReference type="ChEBI" id="CHEBI:18420"/>
    </ligand>
</feature>
<evidence type="ECO:0000256" key="13">
    <source>
        <dbReference type="RuleBase" id="RU003925"/>
    </source>
</evidence>
<dbReference type="PRINTS" id="PR00328">
    <property type="entry name" value="SAR1GTPBP"/>
</dbReference>
<keyword evidence="16" id="KW-1185">Reference proteome</keyword>
<dbReference type="GO" id="GO:0003924">
    <property type="term" value="F:GTPase activity"/>
    <property type="evidence" value="ECO:0007669"/>
    <property type="project" value="InterPro"/>
</dbReference>
<protein>
    <submittedName>
        <fullName evidence="15">ARF GTPase 5</fullName>
    </submittedName>
</protein>
<keyword evidence="10" id="KW-0449">Lipoprotein</keyword>
<dbReference type="GO" id="GO:0046872">
    <property type="term" value="F:metal ion binding"/>
    <property type="evidence" value="ECO:0007669"/>
    <property type="project" value="UniProtKB-KW"/>
</dbReference>
<keyword evidence="6" id="KW-0931">ER-Golgi transport</keyword>
<keyword evidence="9 11" id="KW-0342">GTP-binding</keyword>
<evidence type="ECO:0000256" key="3">
    <source>
        <dbReference type="ARBA" id="ARBA00022448"/>
    </source>
</evidence>
<dbReference type="Pfam" id="PF00025">
    <property type="entry name" value="Arf"/>
    <property type="match status" value="1"/>
</dbReference>
<evidence type="ECO:0000256" key="2">
    <source>
        <dbReference type="ARBA" id="ARBA00010290"/>
    </source>
</evidence>
<organism evidence="15 16">
    <name type="scientific">Papio anubis</name>
    <name type="common">Olive baboon</name>
    <dbReference type="NCBI Taxonomy" id="9555"/>
    <lineage>
        <taxon>Eukaryota</taxon>
        <taxon>Metazoa</taxon>
        <taxon>Chordata</taxon>
        <taxon>Craniata</taxon>
        <taxon>Vertebrata</taxon>
        <taxon>Euteleostomi</taxon>
        <taxon>Mammalia</taxon>
        <taxon>Eutheria</taxon>
        <taxon>Euarchontoglires</taxon>
        <taxon>Primates</taxon>
        <taxon>Haplorrhini</taxon>
        <taxon>Catarrhini</taxon>
        <taxon>Cercopithecidae</taxon>
        <taxon>Cercopithecinae</taxon>
        <taxon>Papio</taxon>
    </lineage>
</organism>
<evidence type="ECO:0000256" key="5">
    <source>
        <dbReference type="ARBA" id="ARBA00022741"/>
    </source>
</evidence>
<evidence type="ECO:0000256" key="1">
    <source>
        <dbReference type="ARBA" id="ARBA00004555"/>
    </source>
</evidence>
<evidence type="ECO:0000256" key="10">
    <source>
        <dbReference type="ARBA" id="ARBA00023288"/>
    </source>
</evidence>
<dbReference type="SMART" id="SM00178">
    <property type="entry name" value="SAR"/>
    <property type="match status" value="1"/>
</dbReference>
<feature type="compositionally biased region" description="Gly residues" evidence="14">
    <location>
        <begin position="54"/>
        <end position="70"/>
    </location>
</feature>
<dbReference type="CDD" id="cd04150">
    <property type="entry name" value="Arf1_5_like"/>
    <property type="match status" value="1"/>
</dbReference>
<comment type="similarity">
    <text evidence="2 13">Belongs to the small GTPase superfamily. Arf family.</text>
</comment>